<dbReference type="Gene3D" id="3.30.1640.10">
    <property type="entry name" value="mini-chromosome maintenance (MCM) complex, chain A, domain 1"/>
    <property type="match status" value="1"/>
</dbReference>
<evidence type="ECO:0000256" key="2">
    <source>
        <dbReference type="ARBA" id="ARBA00022705"/>
    </source>
</evidence>
<keyword evidence="8 10" id="KW-0539">Nucleus</keyword>
<dbReference type="STRING" id="45607.A0A2T0FJK0"/>
<dbReference type="PRINTS" id="PR01657">
    <property type="entry name" value="MCMFAMILY"/>
</dbReference>
<dbReference type="InterPro" id="IPR008046">
    <property type="entry name" value="Mcm3"/>
</dbReference>
<keyword evidence="2 10" id="KW-0235">DNA replication</keyword>
<feature type="compositionally biased region" description="Low complexity" evidence="11">
    <location>
        <begin position="709"/>
        <end position="722"/>
    </location>
</feature>
<dbReference type="Pfam" id="PF23191">
    <property type="entry name" value="WHD_MCM3_C"/>
    <property type="match status" value="1"/>
</dbReference>
<dbReference type="AlphaFoldDB" id="A0A2T0FJK0"/>
<evidence type="ECO:0000259" key="12">
    <source>
        <dbReference type="PROSITE" id="PS50051"/>
    </source>
</evidence>
<evidence type="ECO:0000256" key="4">
    <source>
        <dbReference type="ARBA" id="ARBA00022801"/>
    </source>
</evidence>
<comment type="subunit">
    <text evidence="10">Component of the MCM2-7 complex.</text>
</comment>
<dbReference type="GO" id="GO:0000727">
    <property type="term" value="P:double-strand break repair via break-induced replication"/>
    <property type="evidence" value="ECO:0007669"/>
    <property type="project" value="TreeGrafter"/>
</dbReference>
<dbReference type="EMBL" id="NDIQ01000021">
    <property type="protein sequence ID" value="PRT55173.1"/>
    <property type="molecule type" value="Genomic_DNA"/>
</dbReference>
<dbReference type="SUPFAM" id="SSF52540">
    <property type="entry name" value="P-loop containing nucleoside triphosphate hydrolases"/>
    <property type="match status" value="1"/>
</dbReference>
<evidence type="ECO:0000256" key="5">
    <source>
        <dbReference type="ARBA" id="ARBA00022806"/>
    </source>
</evidence>
<evidence type="ECO:0000256" key="9">
    <source>
        <dbReference type="RuleBase" id="RU004070"/>
    </source>
</evidence>
<evidence type="ECO:0000256" key="7">
    <source>
        <dbReference type="ARBA" id="ARBA00023125"/>
    </source>
</evidence>
<evidence type="ECO:0000256" key="11">
    <source>
        <dbReference type="SAM" id="MobiDB-lite"/>
    </source>
</evidence>
<comment type="catalytic activity">
    <reaction evidence="10">
        <text>ATP + H2O = ADP + phosphate + H(+)</text>
        <dbReference type="Rhea" id="RHEA:13065"/>
        <dbReference type="ChEBI" id="CHEBI:15377"/>
        <dbReference type="ChEBI" id="CHEBI:15378"/>
        <dbReference type="ChEBI" id="CHEBI:30616"/>
        <dbReference type="ChEBI" id="CHEBI:43474"/>
        <dbReference type="ChEBI" id="CHEBI:456216"/>
        <dbReference type="EC" id="3.6.4.12"/>
    </reaction>
</comment>
<dbReference type="GO" id="GO:0003688">
    <property type="term" value="F:DNA replication origin binding"/>
    <property type="evidence" value="ECO:0007669"/>
    <property type="project" value="UniProtKB-ARBA"/>
</dbReference>
<dbReference type="PROSITE" id="PS00847">
    <property type="entry name" value="MCM_1"/>
    <property type="match status" value="1"/>
</dbReference>
<dbReference type="InterPro" id="IPR056575">
    <property type="entry name" value="WH_MCM3_C"/>
</dbReference>
<dbReference type="PRINTS" id="PR01659">
    <property type="entry name" value="MCMPROTEIN3"/>
</dbReference>
<feature type="domain" description="MCM C-terminal AAA(+) ATPase" evidence="12">
    <location>
        <begin position="300"/>
        <end position="506"/>
    </location>
</feature>
<dbReference type="GO" id="GO:0017116">
    <property type="term" value="F:single-stranded DNA helicase activity"/>
    <property type="evidence" value="ECO:0007669"/>
    <property type="project" value="TreeGrafter"/>
</dbReference>
<dbReference type="GO" id="GO:1902975">
    <property type="term" value="P:mitotic DNA replication initiation"/>
    <property type="evidence" value="ECO:0007669"/>
    <property type="project" value="TreeGrafter"/>
</dbReference>
<proteinExistence type="inferred from homology"/>
<dbReference type="Pfam" id="PF14551">
    <property type="entry name" value="MCM_N"/>
    <property type="match status" value="1"/>
</dbReference>
<dbReference type="SUPFAM" id="SSF50249">
    <property type="entry name" value="Nucleic acid-binding proteins"/>
    <property type="match status" value="1"/>
</dbReference>
<comment type="similarity">
    <text evidence="9">Belongs to the MCM family.</text>
</comment>
<evidence type="ECO:0000256" key="8">
    <source>
        <dbReference type="ARBA" id="ARBA00023242"/>
    </source>
</evidence>
<dbReference type="Pfam" id="PF17207">
    <property type="entry name" value="MCM_OB"/>
    <property type="match status" value="1"/>
</dbReference>
<dbReference type="PANTHER" id="PTHR11630:SF46">
    <property type="entry name" value="DNA REPLICATION LICENSING FACTOR MCM3-RELATED"/>
    <property type="match status" value="1"/>
</dbReference>
<keyword evidence="5 10" id="KW-0347">Helicase</keyword>
<dbReference type="OrthoDB" id="1882346at2759"/>
<reference evidence="13 14" key="1">
    <citation type="submission" date="2017-04" db="EMBL/GenBank/DDBJ databases">
        <title>Genome sequencing of [Candida] sorbophila.</title>
        <authorList>
            <person name="Ahn J.O."/>
        </authorList>
    </citation>
    <scope>NUCLEOTIDE SEQUENCE [LARGE SCALE GENOMIC DNA]</scope>
    <source>
        <strain evidence="13 14">DS02</strain>
    </source>
</reference>
<keyword evidence="4 10" id="KW-0378">Hydrolase</keyword>
<dbReference type="InterPro" id="IPR012340">
    <property type="entry name" value="NA-bd_OB-fold"/>
</dbReference>
<dbReference type="GO" id="GO:0005524">
    <property type="term" value="F:ATP binding"/>
    <property type="evidence" value="ECO:0007669"/>
    <property type="project" value="UniProtKB-UniRule"/>
</dbReference>
<dbReference type="InterPro" id="IPR027417">
    <property type="entry name" value="P-loop_NTPase"/>
</dbReference>
<dbReference type="GO" id="GO:0042555">
    <property type="term" value="C:MCM complex"/>
    <property type="evidence" value="ECO:0007669"/>
    <property type="project" value="UniProtKB-UniRule"/>
</dbReference>
<evidence type="ECO:0000313" key="14">
    <source>
        <dbReference type="Proteomes" id="UP000238350"/>
    </source>
</evidence>
<feature type="region of interest" description="Disordered" evidence="11">
    <location>
        <begin position="518"/>
        <end position="545"/>
    </location>
</feature>
<keyword evidence="14" id="KW-1185">Reference proteome</keyword>
<dbReference type="Gene3D" id="3.40.50.300">
    <property type="entry name" value="P-loop containing nucleotide triphosphate hydrolases"/>
    <property type="match status" value="1"/>
</dbReference>
<evidence type="ECO:0000256" key="3">
    <source>
        <dbReference type="ARBA" id="ARBA00022741"/>
    </source>
</evidence>
<comment type="caution">
    <text evidence="13">The sequence shown here is derived from an EMBL/GenBank/DDBJ whole genome shotgun (WGS) entry which is preliminary data.</text>
</comment>
<evidence type="ECO:0000256" key="1">
    <source>
        <dbReference type="ARBA" id="ARBA00004123"/>
    </source>
</evidence>
<dbReference type="GO" id="GO:0071162">
    <property type="term" value="C:CMG complex"/>
    <property type="evidence" value="ECO:0007669"/>
    <property type="project" value="UniProtKB-ARBA"/>
</dbReference>
<feature type="compositionally biased region" description="Acidic residues" evidence="11">
    <location>
        <begin position="682"/>
        <end position="703"/>
    </location>
</feature>
<keyword evidence="3 9" id="KW-0547">Nucleotide-binding</keyword>
<dbReference type="GO" id="GO:0043596">
    <property type="term" value="C:nuclear replication fork"/>
    <property type="evidence" value="ECO:0007669"/>
    <property type="project" value="UniProtKB-ARBA"/>
</dbReference>
<dbReference type="GeneID" id="36516541"/>
<dbReference type="Proteomes" id="UP000238350">
    <property type="component" value="Unassembled WGS sequence"/>
</dbReference>
<dbReference type="Gene3D" id="2.20.28.10">
    <property type="match status" value="1"/>
</dbReference>
<dbReference type="InterPro" id="IPR018525">
    <property type="entry name" value="MCM_CS"/>
</dbReference>
<dbReference type="PROSITE" id="PS50051">
    <property type="entry name" value="MCM_2"/>
    <property type="match status" value="1"/>
</dbReference>
<protein>
    <recommendedName>
        <fullName evidence="10">DNA replication licensing factor MCM3</fullName>
        <ecNumber evidence="10">3.6.4.12</ecNumber>
    </recommendedName>
</protein>
<dbReference type="InterPro" id="IPR031327">
    <property type="entry name" value="MCM"/>
</dbReference>
<organism evidence="13 14">
    <name type="scientific">Wickerhamiella sorbophila</name>
    <dbReference type="NCBI Taxonomy" id="45607"/>
    <lineage>
        <taxon>Eukaryota</taxon>
        <taxon>Fungi</taxon>
        <taxon>Dikarya</taxon>
        <taxon>Ascomycota</taxon>
        <taxon>Saccharomycotina</taxon>
        <taxon>Dipodascomycetes</taxon>
        <taxon>Dipodascales</taxon>
        <taxon>Trichomonascaceae</taxon>
        <taxon>Wickerhamiella</taxon>
    </lineage>
</organism>
<keyword evidence="7 9" id="KW-0238">DNA-binding</keyword>
<dbReference type="InterPro" id="IPR041562">
    <property type="entry name" value="MCM_lid"/>
</dbReference>
<evidence type="ECO:0000313" key="13">
    <source>
        <dbReference type="EMBL" id="PRT55173.1"/>
    </source>
</evidence>
<comment type="function">
    <text evidence="10">Acts as component of the MCM2-7 complex (MCM complex) which is the replicative helicase essential for 'once per cell cycle' DNA replication initiation and elongation in eukaryotic cells. The active ATPase sites in the MCM2-7 ring are formed through the interaction surfaces of two neighboring subunits such that a critical structure of a conserved arginine finger motif is provided in trans relative to the ATP-binding site of the Walker A box of the adjacent subunit. The six ATPase active sites, however, are likely to contribute differentially to the complex helicase activity.</text>
</comment>
<dbReference type="InterPro" id="IPR027925">
    <property type="entry name" value="MCM_N"/>
</dbReference>
<dbReference type="GO" id="GO:0005656">
    <property type="term" value="C:nuclear pre-replicative complex"/>
    <property type="evidence" value="ECO:0007669"/>
    <property type="project" value="UniProtKB-ARBA"/>
</dbReference>
<gene>
    <name evidence="13" type="ORF">B9G98_02793</name>
</gene>
<evidence type="ECO:0000256" key="10">
    <source>
        <dbReference type="RuleBase" id="RU368061"/>
    </source>
</evidence>
<dbReference type="CDD" id="cd17754">
    <property type="entry name" value="MCM3"/>
    <property type="match status" value="1"/>
</dbReference>
<dbReference type="GO" id="GO:0006271">
    <property type="term" value="P:DNA strand elongation involved in DNA replication"/>
    <property type="evidence" value="ECO:0007669"/>
    <property type="project" value="TreeGrafter"/>
</dbReference>
<sequence>MDTAGTGVDALFSERLRKFTEFLDMFDDSTDYKEEIRRMLNKGSTRLVVSLDDLREFDREMWRGVLDSPSEFLPAMNRALKETALAIRDFSVHEVKDEDPFFVGFRGTFGDHFVNPRTIDAAFLGRMVCVEGIVTRCTIVRPKVARSVHYAEATGEFFAREYRDQTTSFDPMPSSTVYPTDDGRGNALTMEYGFSTYRDHQTVSLQEMPERAPAGQLPRGIDIIMDDDLVDRVKPGDRVQIVGVYRSVGSGAQQKSTFKNLILGNNVVMLSNKGAQATAATQLTAGDIRNINKLGRRDDIFELLSKSLAPSIYGFDYIKKAVLLMLLGGVEKNLPNGTHIRGDINMLMVGDPSTAKSQMLRFVLNTATLAVATTGRGSTGVGLTAAVTTDKDTGERRLEAGAMVMADRGVVCIDEFDKMSEADRVAIHEVMEQQTVTVAKAGIHTTLNARCSVIAAANPIFGQYDPHKDPHRNIALPDSLLSRFDLLFIVTDEVDQARDRAISQHVLKMHQYIPDGLAEGVPQREPRQSGLAVGSESQEDAESAPVYEKYSPLLHAGIREASDQEQILSIPFVRRYIHYAKQRAKPVLSPEAAAYITSTYSDLRNDPLAHGQRRTAPITARTLETLIRLSTAHAKARLSARVEEADAEVAHQILRYALYREVTEPGRHKRRRIEQESPVILDSDDDDDDESVMSLSDEEEEFTVADVNAQPPAAEPASEAPAGEIRRSARVLQQASQASAVPEITGITPQRLQRFTQLCGQVMSVAVSDDTSVAIPELVRLINEKVPTEDQFTDEEARAALKYMHDRNMVFVHEEADKVYTI</sequence>
<evidence type="ECO:0000256" key="6">
    <source>
        <dbReference type="ARBA" id="ARBA00022840"/>
    </source>
</evidence>
<dbReference type="Pfam" id="PF00493">
    <property type="entry name" value="MCM"/>
    <property type="match status" value="1"/>
</dbReference>
<dbReference type="Pfam" id="PF17855">
    <property type="entry name" value="MCM_lid"/>
    <property type="match status" value="1"/>
</dbReference>
<dbReference type="InterPro" id="IPR001208">
    <property type="entry name" value="MCM_dom"/>
</dbReference>
<keyword evidence="6 9" id="KW-0067">ATP-binding</keyword>
<dbReference type="GO" id="GO:0006279">
    <property type="term" value="P:premeiotic DNA replication"/>
    <property type="evidence" value="ECO:0007669"/>
    <property type="project" value="UniProtKB-ARBA"/>
</dbReference>
<dbReference type="EC" id="3.6.4.12" evidence="10"/>
<dbReference type="GO" id="GO:0006267">
    <property type="term" value="P:pre-replicative complex assembly involved in nuclear cell cycle DNA replication"/>
    <property type="evidence" value="ECO:0007669"/>
    <property type="project" value="UniProtKB-ARBA"/>
</dbReference>
<name>A0A2T0FJK0_9ASCO</name>
<dbReference type="Gene3D" id="2.40.50.140">
    <property type="entry name" value="Nucleic acid-binding proteins"/>
    <property type="match status" value="1"/>
</dbReference>
<comment type="subcellular location">
    <subcellularLocation>
        <location evidence="1 10">Nucleus</location>
    </subcellularLocation>
</comment>
<dbReference type="RefSeq" id="XP_024665118.1">
    <property type="nucleotide sequence ID" value="XM_024809350.1"/>
</dbReference>
<feature type="region of interest" description="Disordered" evidence="11">
    <location>
        <begin position="665"/>
        <end position="731"/>
    </location>
</feature>
<dbReference type="GO" id="GO:0003697">
    <property type="term" value="F:single-stranded DNA binding"/>
    <property type="evidence" value="ECO:0007669"/>
    <property type="project" value="TreeGrafter"/>
</dbReference>
<dbReference type="PANTHER" id="PTHR11630">
    <property type="entry name" value="DNA REPLICATION LICENSING FACTOR MCM FAMILY MEMBER"/>
    <property type="match status" value="1"/>
</dbReference>
<accession>A0A2T0FJK0</accession>
<dbReference type="SMART" id="SM00350">
    <property type="entry name" value="MCM"/>
    <property type="match status" value="1"/>
</dbReference>
<dbReference type="GO" id="GO:0016887">
    <property type="term" value="F:ATP hydrolysis activity"/>
    <property type="evidence" value="ECO:0007669"/>
    <property type="project" value="RHEA"/>
</dbReference>
<dbReference type="InterPro" id="IPR033762">
    <property type="entry name" value="MCM_OB"/>
</dbReference>